<feature type="domain" description="AAA+ ATPase" evidence="1">
    <location>
        <begin position="39"/>
        <end position="200"/>
    </location>
</feature>
<name>A0A381ZU27_9ZZZZ</name>
<reference evidence="2" key="1">
    <citation type="submission" date="2018-05" db="EMBL/GenBank/DDBJ databases">
        <authorList>
            <person name="Lanie J.A."/>
            <person name="Ng W.-L."/>
            <person name="Kazmierczak K.M."/>
            <person name="Andrzejewski T.M."/>
            <person name="Davidsen T.M."/>
            <person name="Wayne K.J."/>
            <person name="Tettelin H."/>
            <person name="Glass J.I."/>
            <person name="Rusch D."/>
            <person name="Podicherti R."/>
            <person name="Tsui H.-C.T."/>
            <person name="Winkler M.E."/>
        </authorList>
    </citation>
    <scope>NUCLEOTIDE SEQUENCE</scope>
</reference>
<gene>
    <name evidence="2" type="ORF">METZ01_LOCUS145659</name>
</gene>
<evidence type="ECO:0000259" key="1">
    <source>
        <dbReference type="SMART" id="SM00382"/>
    </source>
</evidence>
<dbReference type="InterPro" id="IPR027417">
    <property type="entry name" value="P-loop_NTPase"/>
</dbReference>
<dbReference type="AlphaFoldDB" id="A0A381ZU27"/>
<dbReference type="PANTHER" id="PTHR42759:SF1">
    <property type="entry name" value="MAGNESIUM-CHELATASE SUBUNIT CHLD"/>
    <property type="match status" value="1"/>
</dbReference>
<dbReference type="GO" id="GO:0016887">
    <property type="term" value="F:ATP hydrolysis activity"/>
    <property type="evidence" value="ECO:0007669"/>
    <property type="project" value="InterPro"/>
</dbReference>
<dbReference type="PANTHER" id="PTHR42759">
    <property type="entry name" value="MOXR FAMILY PROTEIN"/>
    <property type="match status" value="1"/>
</dbReference>
<dbReference type="SMART" id="SM00382">
    <property type="entry name" value="AAA"/>
    <property type="match status" value="1"/>
</dbReference>
<dbReference type="InterPro" id="IPR011704">
    <property type="entry name" value="ATPase_dyneun-rel_AAA"/>
</dbReference>
<dbReference type="InterPro" id="IPR050764">
    <property type="entry name" value="CbbQ/NirQ/NorQ/GpvN"/>
</dbReference>
<accession>A0A381ZU27</accession>
<dbReference type="Pfam" id="PF07728">
    <property type="entry name" value="AAA_5"/>
    <property type="match status" value="1"/>
</dbReference>
<protein>
    <recommendedName>
        <fullName evidence="1">AAA+ ATPase domain-containing protein</fullName>
    </recommendedName>
</protein>
<dbReference type="SUPFAM" id="SSF52540">
    <property type="entry name" value="P-loop containing nucleoside triphosphate hydrolases"/>
    <property type="match status" value="1"/>
</dbReference>
<organism evidence="2">
    <name type="scientific">marine metagenome</name>
    <dbReference type="NCBI Taxonomy" id="408172"/>
    <lineage>
        <taxon>unclassified sequences</taxon>
        <taxon>metagenomes</taxon>
        <taxon>ecological metagenomes</taxon>
    </lineage>
</organism>
<dbReference type="GO" id="GO:0005524">
    <property type="term" value="F:ATP binding"/>
    <property type="evidence" value="ECO:0007669"/>
    <property type="project" value="InterPro"/>
</dbReference>
<sequence length="297" mass="33906">MFVNENIEDPVSNLISELDDLDYVADPSIATSLHLAQLLDRPLLIEGRPGVGKTEIASTMARLLKTQLIRLQCYEGLDVNSALYEWNYSRQLLWIRMNENKGLDPAEIETEVFGREFLLERPLLSALTKEKSPVLLIDEVDRADQEFEAFLLEVLSEFQVTIPELGTIKAESKPLVILTSNRSRDLSDALRRRCLYLWIDFPELHKELEIVRKKIDGMPEELALQICRFVRASREEDLQKVPGVSETLDWATAMMALHIEILEPEVVLSTLGTLLKSSDDLEKFRISTIERIIQSIG</sequence>
<dbReference type="CDD" id="cd00009">
    <property type="entry name" value="AAA"/>
    <property type="match status" value="1"/>
</dbReference>
<evidence type="ECO:0000313" key="2">
    <source>
        <dbReference type="EMBL" id="SVA92805.1"/>
    </source>
</evidence>
<dbReference type="InterPro" id="IPR003593">
    <property type="entry name" value="AAA+_ATPase"/>
</dbReference>
<dbReference type="EMBL" id="UINC01022684">
    <property type="protein sequence ID" value="SVA92805.1"/>
    <property type="molecule type" value="Genomic_DNA"/>
</dbReference>
<dbReference type="Gene3D" id="3.40.50.300">
    <property type="entry name" value="P-loop containing nucleotide triphosphate hydrolases"/>
    <property type="match status" value="1"/>
</dbReference>
<proteinExistence type="predicted"/>